<dbReference type="AlphaFoldDB" id="A0AAV1L8A8"/>
<organism evidence="1 2">
    <name type="scientific">Parnassius mnemosyne</name>
    <name type="common">clouded apollo</name>
    <dbReference type="NCBI Taxonomy" id="213953"/>
    <lineage>
        <taxon>Eukaryota</taxon>
        <taxon>Metazoa</taxon>
        <taxon>Ecdysozoa</taxon>
        <taxon>Arthropoda</taxon>
        <taxon>Hexapoda</taxon>
        <taxon>Insecta</taxon>
        <taxon>Pterygota</taxon>
        <taxon>Neoptera</taxon>
        <taxon>Endopterygota</taxon>
        <taxon>Lepidoptera</taxon>
        <taxon>Glossata</taxon>
        <taxon>Ditrysia</taxon>
        <taxon>Papilionoidea</taxon>
        <taxon>Papilionidae</taxon>
        <taxon>Parnassiinae</taxon>
        <taxon>Parnassini</taxon>
        <taxon>Parnassius</taxon>
        <taxon>Driopa</taxon>
    </lineage>
</organism>
<reference evidence="1 2" key="1">
    <citation type="submission" date="2023-11" db="EMBL/GenBank/DDBJ databases">
        <authorList>
            <person name="Hedman E."/>
            <person name="Englund M."/>
            <person name="Stromberg M."/>
            <person name="Nyberg Akerstrom W."/>
            <person name="Nylinder S."/>
            <person name="Jareborg N."/>
            <person name="Kallberg Y."/>
            <person name="Kronander E."/>
        </authorList>
    </citation>
    <scope>NUCLEOTIDE SEQUENCE [LARGE SCALE GENOMIC DNA]</scope>
</reference>
<dbReference type="Proteomes" id="UP001314205">
    <property type="component" value="Unassembled WGS sequence"/>
</dbReference>
<sequence length="148" mass="17198">MPKKPKLKTGLYHQDHDPKITNLFKQLKPQPQLVGTAFSHRKIGQEELRITQSEWILLENLVKFLRSFREAVEILSSQKTCTMNVALVFRSEIMDVLKLNQDDDALIMLSLKSNMMKKMSKRFPVTKPIVAAALLDNRFMSMTEIEFF</sequence>
<proteinExistence type="predicted"/>
<dbReference type="SUPFAM" id="SSF53098">
    <property type="entry name" value="Ribonuclease H-like"/>
    <property type="match status" value="1"/>
</dbReference>
<gene>
    <name evidence="1" type="ORF">PARMNEM_LOCUS11730</name>
</gene>
<evidence type="ECO:0000313" key="2">
    <source>
        <dbReference type="Proteomes" id="UP001314205"/>
    </source>
</evidence>
<name>A0AAV1L8A8_9NEOP</name>
<comment type="caution">
    <text evidence="1">The sequence shown here is derived from an EMBL/GenBank/DDBJ whole genome shotgun (WGS) entry which is preliminary data.</text>
</comment>
<protein>
    <submittedName>
        <fullName evidence="1">Uncharacterized protein</fullName>
    </submittedName>
</protein>
<dbReference type="EMBL" id="CAVLGL010000087">
    <property type="protein sequence ID" value="CAK1591508.1"/>
    <property type="molecule type" value="Genomic_DNA"/>
</dbReference>
<accession>A0AAV1L8A8</accession>
<evidence type="ECO:0000313" key="1">
    <source>
        <dbReference type="EMBL" id="CAK1591508.1"/>
    </source>
</evidence>
<keyword evidence="2" id="KW-1185">Reference proteome</keyword>
<dbReference type="InterPro" id="IPR012337">
    <property type="entry name" value="RNaseH-like_sf"/>
</dbReference>